<dbReference type="GO" id="GO:0005634">
    <property type="term" value="C:nucleus"/>
    <property type="evidence" value="ECO:0007669"/>
    <property type="project" value="UniProtKB-SubCell"/>
</dbReference>
<comment type="subcellular location">
    <subcellularLocation>
        <location evidence="1">Nucleus</location>
    </subcellularLocation>
</comment>
<dbReference type="Proteomes" id="UP000278143">
    <property type="component" value="Unassembled WGS sequence"/>
</dbReference>
<dbReference type="InterPro" id="IPR037525">
    <property type="entry name" value="Velvet_dom"/>
</dbReference>
<dbReference type="OrthoDB" id="5599552at2759"/>
<dbReference type="Pfam" id="PF11754">
    <property type="entry name" value="Velvet"/>
    <property type="match status" value="2"/>
</dbReference>
<dbReference type="PANTHER" id="PTHR33572">
    <property type="entry name" value="SPORE DEVELOPMENT REGULATOR VOSA"/>
    <property type="match status" value="1"/>
</dbReference>
<accession>A0A4P9Z653</accession>
<keyword evidence="8" id="KW-1185">Reference proteome</keyword>
<dbReference type="PROSITE" id="PS51821">
    <property type="entry name" value="VELVET"/>
    <property type="match status" value="1"/>
</dbReference>
<evidence type="ECO:0000313" key="7">
    <source>
        <dbReference type="EMBL" id="RKP27311.1"/>
    </source>
</evidence>
<dbReference type="InterPro" id="IPR038491">
    <property type="entry name" value="Velvet_dom_sf"/>
</dbReference>
<dbReference type="AlphaFoldDB" id="A0A4P9Z653"/>
<evidence type="ECO:0000256" key="1">
    <source>
        <dbReference type="ARBA" id="ARBA00004123"/>
    </source>
</evidence>
<evidence type="ECO:0000259" key="6">
    <source>
        <dbReference type="PROSITE" id="PS51821"/>
    </source>
</evidence>
<keyword evidence="2" id="KW-0805">Transcription regulation</keyword>
<protein>
    <submittedName>
        <fullName evidence="7">Velvet factor-domain-containing protein</fullName>
    </submittedName>
</protein>
<evidence type="ECO:0000313" key="8">
    <source>
        <dbReference type="Proteomes" id="UP000278143"/>
    </source>
</evidence>
<evidence type="ECO:0000256" key="3">
    <source>
        <dbReference type="ARBA" id="ARBA00023163"/>
    </source>
</evidence>
<gene>
    <name evidence="7" type="ORF">SYNPS1DRAFT_5162</name>
</gene>
<dbReference type="PANTHER" id="PTHR33572:SF18">
    <property type="entry name" value="SPORE DEVELOPMENT REGULATOR VOSA"/>
    <property type="match status" value="1"/>
</dbReference>
<dbReference type="Gene3D" id="2.60.40.3960">
    <property type="entry name" value="Velvet domain"/>
    <property type="match status" value="1"/>
</dbReference>
<reference evidence="8" key="1">
    <citation type="journal article" date="2018" name="Nat. Microbiol.">
        <title>Leveraging single-cell genomics to expand the fungal tree of life.</title>
        <authorList>
            <person name="Ahrendt S.R."/>
            <person name="Quandt C.A."/>
            <person name="Ciobanu D."/>
            <person name="Clum A."/>
            <person name="Salamov A."/>
            <person name="Andreopoulos B."/>
            <person name="Cheng J.F."/>
            <person name="Woyke T."/>
            <person name="Pelin A."/>
            <person name="Henrissat B."/>
            <person name="Reynolds N.K."/>
            <person name="Benny G.L."/>
            <person name="Smith M.E."/>
            <person name="James T.Y."/>
            <person name="Grigoriev I.V."/>
        </authorList>
    </citation>
    <scope>NUCLEOTIDE SEQUENCE [LARGE SCALE GENOMIC DNA]</scope>
    <source>
        <strain evidence="8">Benny S71-1</strain>
    </source>
</reference>
<name>A0A4P9Z653_9FUNG</name>
<feature type="non-terminal residue" evidence="7">
    <location>
        <position position="1"/>
    </location>
</feature>
<organism evidence="7 8">
    <name type="scientific">Syncephalis pseudoplumigaleata</name>
    <dbReference type="NCBI Taxonomy" id="1712513"/>
    <lineage>
        <taxon>Eukaryota</taxon>
        <taxon>Fungi</taxon>
        <taxon>Fungi incertae sedis</taxon>
        <taxon>Zoopagomycota</taxon>
        <taxon>Zoopagomycotina</taxon>
        <taxon>Zoopagomycetes</taxon>
        <taxon>Zoopagales</taxon>
        <taxon>Piptocephalidaceae</taxon>
        <taxon>Syncephalis</taxon>
    </lineage>
</organism>
<feature type="domain" description="Velvet" evidence="6">
    <location>
        <begin position="1"/>
        <end position="197"/>
    </location>
</feature>
<feature type="non-terminal residue" evidence="7">
    <location>
        <position position="199"/>
    </location>
</feature>
<keyword evidence="4" id="KW-0539">Nucleus</keyword>
<evidence type="ECO:0000256" key="5">
    <source>
        <dbReference type="SAM" id="MobiDB-lite"/>
    </source>
</evidence>
<sequence length="199" mass="22712">FDLKLRQQPKQSRMCGVGEKADRRPIDPPPILQLRVINHSQHAEDHANVTPPSPSHADLLWLFLPSFLPTISSYLQNPYYFVYASLVSPDSGEELHLLRDGRTRATTGSVVSSLYHLKDIDNTDGGFFVFPDLSVRTEGSYRLKFSLFEIVQGKVYHCRSVYSDPFIVYSAKRFPGMEESTFLSRSFADQGLKIRIRKE</sequence>
<dbReference type="EMBL" id="KZ989230">
    <property type="protein sequence ID" value="RKP27311.1"/>
    <property type="molecule type" value="Genomic_DNA"/>
</dbReference>
<evidence type="ECO:0000256" key="2">
    <source>
        <dbReference type="ARBA" id="ARBA00023015"/>
    </source>
</evidence>
<proteinExistence type="predicted"/>
<keyword evidence="3" id="KW-0804">Transcription</keyword>
<dbReference type="InterPro" id="IPR021740">
    <property type="entry name" value="Velvet"/>
</dbReference>
<evidence type="ECO:0000256" key="4">
    <source>
        <dbReference type="ARBA" id="ARBA00023242"/>
    </source>
</evidence>
<feature type="region of interest" description="Disordered" evidence="5">
    <location>
        <begin position="1"/>
        <end position="22"/>
    </location>
</feature>